<sequence>MARFASWYVLATAAIWGLVSATQQPFTAPTTKLRQTDSLLSASFISFVDEIRKNGSIPGISVGVVRLGEGKEPVMQLAASGRKTEEGSGHDLTADTLFGLASCSKAFLATSIGLLMEDYAEGKNATPLPPGLGRFDWDTKVADIVPRGLGWSLQDLNGDDWASRDASIADVLGHASGLPRHDFSYRPGDTPEDIIRRMGSLRTAYELRKKWSYNNQFFVLGAYLISHYAAMPYADFVAQRIFKPIGMSDTTFSPTIANNSGLLTHTWTPFGRRIPFWFDESVAHLKAGAGGIISSAEDVVRWLSVLLNEGQDPTTNKTVIPKSVFDAVTTSQVIVAGKPISTYGSSIVGYGMGWLRTSVGTADILLHTGGIPGFSTLVVFSPNSNLGVVILSNADNKASWNFQLLGRILYEVLGVLPAATSDTIAEMTGETTAPETRPPSLKIRDYAGFYSAPGYLPIRLCSSANQSAHCNSVISDFATIHNSSTLESSLYATFPTVWATHVRLNHVSGDVFNITFTALFPHGFGGDTSAFETAEEGQGEGTVEFEVRDGKVQGFSLVIDQEAAAARKRKIGGGLRETGEAWFTEDASACAQGTLASDFCSL</sequence>
<dbReference type="Gene3D" id="3.40.710.10">
    <property type="entry name" value="DD-peptidase/beta-lactamase superfamily"/>
    <property type="match status" value="1"/>
</dbReference>
<feature type="signal peptide" evidence="2">
    <location>
        <begin position="1"/>
        <end position="21"/>
    </location>
</feature>
<dbReference type="Pfam" id="PF00144">
    <property type="entry name" value="Beta-lactamase"/>
    <property type="match status" value="1"/>
</dbReference>
<evidence type="ECO:0000256" key="2">
    <source>
        <dbReference type="SAM" id="SignalP"/>
    </source>
</evidence>
<dbReference type="EMBL" id="AYKW01000045">
    <property type="protein sequence ID" value="PIL26205.1"/>
    <property type="molecule type" value="Genomic_DNA"/>
</dbReference>
<dbReference type="InterPro" id="IPR050491">
    <property type="entry name" value="AmpC-like"/>
</dbReference>
<accession>A0A2G8RXG1</accession>
<dbReference type="Proteomes" id="UP000230002">
    <property type="component" value="Unassembled WGS sequence"/>
</dbReference>
<organism evidence="4 5">
    <name type="scientific">Ganoderma sinense ZZ0214-1</name>
    <dbReference type="NCBI Taxonomy" id="1077348"/>
    <lineage>
        <taxon>Eukaryota</taxon>
        <taxon>Fungi</taxon>
        <taxon>Dikarya</taxon>
        <taxon>Basidiomycota</taxon>
        <taxon>Agaricomycotina</taxon>
        <taxon>Agaricomycetes</taxon>
        <taxon>Polyporales</taxon>
        <taxon>Polyporaceae</taxon>
        <taxon>Ganoderma</taxon>
    </lineage>
</organism>
<evidence type="ECO:0000256" key="1">
    <source>
        <dbReference type="ARBA" id="ARBA00038215"/>
    </source>
</evidence>
<comment type="caution">
    <text evidence="4">The sequence shown here is derived from an EMBL/GenBank/DDBJ whole genome shotgun (WGS) entry which is preliminary data.</text>
</comment>
<name>A0A2G8RXG1_9APHY</name>
<dbReference type="PANTHER" id="PTHR46825:SF9">
    <property type="entry name" value="BETA-LACTAMASE-RELATED DOMAIN-CONTAINING PROTEIN"/>
    <property type="match status" value="1"/>
</dbReference>
<evidence type="ECO:0000313" key="5">
    <source>
        <dbReference type="Proteomes" id="UP000230002"/>
    </source>
</evidence>
<evidence type="ECO:0000259" key="3">
    <source>
        <dbReference type="Pfam" id="PF00144"/>
    </source>
</evidence>
<feature type="chain" id="PRO_5013970368" description="Beta-lactamase-related domain-containing protein" evidence="2">
    <location>
        <begin position="22"/>
        <end position="602"/>
    </location>
</feature>
<dbReference type="PANTHER" id="PTHR46825">
    <property type="entry name" value="D-ALANYL-D-ALANINE-CARBOXYPEPTIDASE/ENDOPEPTIDASE AMPH"/>
    <property type="match status" value="1"/>
</dbReference>
<evidence type="ECO:0000313" key="4">
    <source>
        <dbReference type="EMBL" id="PIL26205.1"/>
    </source>
</evidence>
<feature type="domain" description="Beta-lactamase-related" evidence="3">
    <location>
        <begin position="46"/>
        <end position="397"/>
    </location>
</feature>
<keyword evidence="5" id="KW-1185">Reference proteome</keyword>
<keyword evidence="2" id="KW-0732">Signal</keyword>
<reference evidence="4 5" key="1">
    <citation type="journal article" date="2015" name="Sci. Rep.">
        <title>Chromosome-level genome map provides insights into diverse defense mechanisms in the medicinal fungus Ganoderma sinense.</title>
        <authorList>
            <person name="Zhu Y."/>
            <person name="Xu J."/>
            <person name="Sun C."/>
            <person name="Zhou S."/>
            <person name="Xu H."/>
            <person name="Nelson D.R."/>
            <person name="Qian J."/>
            <person name="Song J."/>
            <person name="Luo H."/>
            <person name="Xiang L."/>
            <person name="Li Y."/>
            <person name="Xu Z."/>
            <person name="Ji A."/>
            <person name="Wang L."/>
            <person name="Lu S."/>
            <person name="Hayward A."/>
            <person name="Sun W."/>
            <person name="Li X."/>
            <person name="Schwartz D.C."/>
            <person name="Wang Y."/>
            <person name="Chen S."/>
        </authorList>
    </citation>
    <scope>NUCLEOTIDE SEQUENCE [LARGE SCALE GENOMIC DNA]</scope>
    <source>
        <strain evidence="4 5">ZZ0214-1</strain>
    </source>
</reference>
<dbReference type="OrthoDB" id="5946976at2759"/>
<dbReference type="STRING" id="1077348.A0A2G8RXG1"/>
<protein>
    <recommendedName>
        <fullName evidence="3">Beta-lactamase-related domain-containing protein</fullName>
    </recommendedName>
</protein>
<dbReference type="InterPro" id="IPR012338">
    <property type="entry name" value="Beta-lactam/transpept-like"/>
</dbReference>
<dbReference type="InterPro" id="IPR001466">
    <property type="entry name" value="Beta-lactam-related"/>
</dbReference>
<proteinExistence type="inferred from homology"/>
<comment type="similarity">
    <text evidence="1">Belongs to the peptidase S12 family.</text>
</comment>
<gene>
    <name evidence="4" type="ORF">GSI_11960</name>
</gene>
<dbReference type="SUPFAM" id="SSF56601">
    <property type="entry name" value="beta-lactamase/transpeptidase-like"/>
    <property type="match status" value="1"/>
</dbReference>
<dbReference type="AlphaFoldDB" id="A0A2G8RXG1"/>